<proteinExistence type="predicted"/>
<dbReference type="InterPro" id="IPR023614">
    <property type="entry name" value="Porin_dom_sf"/>
</dbReference>
<dbReference type="Gene3D" id="2.40.160.10">
    <property type="entry name" value="Porin"/>
    <property type="match status" value="1"/>
</dbReference>
<dbReference type="Proteomes" id="UP001374893">
    <property type="component" value="Chromosome"/>
</dbReference>
<evidence type="ECO:0000313" key="2">
    <source>
        <dbReference type="Proteomes" id="UP001374893"/>
    </source>
</evidence>
<gene>
    <name evidence="1" type="ORF">HAHE_10430</name>
</gene>
<accession>A0ABN6H6M1</accession>
<dbReference type="EMBL" id="AP024702">
    <property type="protein sequence ID" value="BCX47135.1"/>
    <property type="molecule type" value="Genomic_DNA"/>
</dbReference>
<keyword evidence="2" id="KW-1185">Reference proteome</keyword>
<sequence length="438" mass="48814">MMKPFMKPSTLVLLGLAVGVQCPANEALDILEGNKKVEEVELPPLPEGTEEESADTPPVFVEPEWAPSPLDPIWSRAILFEDNDNPWLQQLAIMGLYQWGGSWGTAEVEGARNVKLDTTRTRRARLGARMKIFGNTEIEAVGEFAGDARYQRLERLKGKTRVLPNHYVEYGKFRPRFGIEGSKDPALLLTPETSLLTNMLMPPSTLGVAFSQDCAPWDWSIGWFSNDTDRYIPGFEGDGFIAANVAYESAERLDDNSVMRTRWHLDYIYNLDGNSSSAIPRYRPGGMMAANGPQRVPMYRSFRHMVSTGVELEGERFAFEGDFMLANGDLNVWGMTLTPSYWVLPGTLRVVGRYHYADTDDPGGLVGGMGIGSDPYFDSSPLFVGDEYHSFYLGANLHLYQDKVVVLNGIEYAIMKDEAGAGFTTDGWIWHSGARVSF</sequence>
<reference evidence="1 2" key="1">
    <citation type="submission" date="2021-06" db="EMBL/GenBank/DDBJ databases">
        <title>Complete genome of Haloferula helveola possessing various polysaccharide degrading enzymes.</title>
        <authorList>
            <person name="Takami H."/>
            <person name="Huang C."/>
            <person name="Hamasaki K."/>
        </authorList>
    </citation>
    <scope>NUCLEOTIDE SEQUENCE [LARGE SCALE GENOMIC DNA]</scope>
    <source>
        <strain evidence="1 2">CN-1</strain>
    </source>
</reference>
<evidence type="ECO:0000313" key="1">
    <source>
        <dbReference type="EMBL" id="BCX47135.1"/>
    </source>
</evidence>
<name>A0ABN6H6M1_9BACT</name>
<evidence type="ECO:0008006" key="3">
    <source>
        <dbReference type="Google" id="ProtNLM"/>
    </source>
</evidence>
<protein>
    <recommendedName>
        <fullName evidence="3">Phosphate-selective porin O and P</fullName>
    </recommendedName>
</protein>
<organism evidence="1 2">
    <name type="scientific">Haloferula helveola</name>
    <dbReference type="NCBI Taxonomy" id="490095"/>
    <lineage>
        <taxon>Bacteria</taxon>
        <taxon>Pseudomonadati</taxon>
        <taxon>Verrucomicrobiota</taxon>
        <taxon>Verrucomicrobiia</taxon>
        <taxon>Verrucomicrobiales</taxon>
        <taxon>Verrucomicrobiaceae</taxon>
        <taxon>Haloferula</taxon>
    </lineage>
</organism>